<reference evidence="2 3" key="1">
    <citation type="submission" date="2018-04" db="EMBL/GenBank/DDBJ databases">
        <title>Novel Campyloabacter and Helicobacter Species and Strains.</title>
        <authorList>
            <person name="Mannion A.J."/>
            <person name="Shen Z."/>
            <person name="Fox J.G."/>
        </authorList>
    </citation>
    <scope>NUCLEOTIDE SEQUENCE [LARGE SCALE GENOMIC DNA]</scope>
    <source>
        <strain evidence="2 3">ATCC 700242</strain>
    </source>
</reference>
<proteinExistence type="predicted"/>
<dbReference type="AlphaFoldDB" id="A0A3D8IVG5"/>
<protein>
    <submittedName>
        <fullName evidence="2">Uncharacterized protein</fullName>
    </submittedName>
</protein>
<name>A0A3D8IVG5_9HELI</name>
<dbReference type="RefSeq" id="WP_104725105.1">
    <property type="nucleotide sequence ID" value="NZ_FZNE01000015.1"/>
</dbReference>
<keyword evidence="1" id="KW-1133">Transmembrane helix</keyword>
<keyword evidence="3" id="KW-1185">Reference proteome</keyword>
<keyword evidence="1" id="KW-0812">Transmembrane</keyword>
<accession>A0A3D8IVG5</accession>
<feature type="transmembrane region" description="Helical" evidence="1">
    <location>
        <begin position="12"/>
        <end position="30"/>
    </location>
</feature>
<evidence type="ECO:0000313" key="3">
    <source>
        <dbReference type="Proteomes" id="UP000257067"/>
    </source>
</evidence>
<evidence type="ECO:0000313" key="2">
    <source>
        <dbReference type="EMBL" id="RDU69267.1"/>
    </source>
</evidence>
<organism evidence="2 3">
    <name type="scientific">Helicobacter cholecystus</name>
    <dbReference type="NCBI Taxonomy" id="45498"/>
    <lineage>
        <taxon>Bacteria</taxon>
        <taxon>Pseudomonadati</taxon>
        <taxon>Campylobacterota</taxon>
        <taxon>Epsilonproteobacteria</taxon>
        <taxon>Campylobacterales</taxon>
        <taxon>Helicobacteraceae</taxon>
        <taxon>Helicobacter</taxon>
    </lineage>
</organism>
<dbReference type="EMBL" id="NXLU01000003">
    <property type="protein sequence ID" value="RDU69267.1"/>
    <property type="molecule type" value="Genomic_DNA"/>
</dbReference>
<comment type="caution">
    <text evidence="2">The sequence shown here is derived from an EMBL/GenBank/DDBJ whole genome shotgun (WGS) entry which is preliminary data.</text>
</comment>
<dbReference type="OrthoDB" id="5323038at2"/>
<evidence type="ECO:0000256" key="1">
    <source>
        <dbReference type="SAM" id="Phobius"/>
    </source>
</evidence>
<dbReference type="Proteomes" id="UP000257067">
    <property type="component" value="Unassembled WGS sequence"/>
</dbReference>
<gene>
    <name evidence="2" type="ORF">CQA62_03775</name>
</gene>
<keyword evidence="1" id="KW-0472">Membrane</keyword>
<sequence length="178" mass="20449">MGIWIEQNLSLVLSGFVGLASFLILLFTYLKDLESTRRLDKFEIAIDSLHDEIYKIQKYIKRVEGEQEERVLEIQNQVETQARDMIAHSLSQTFEHLENIEQRVNDEIRLATDNLNSLDGKIRDLEFFSSNATGVDEKKISTLLQEGKSVDEISKELSIPKGEIELFLQLSNIAYKGN</sequence>